<name>A0A0F9C676_9ZZZZ</name>
<sequence length="215" mass="24674">MIFTNYNSVTISVTLDEEDVKYCRDLAVKRCKFKKWGDTPYGRGGLNSAKDPSCTERIGMYGEIAFKVLTGKPIDEKISDKGDSGWDFEFINNNLDVKTQKRLADHPKGEFYITATDKNGNLKELRADSYFFGIIASHNGSKTEIDATRVIVEFHGFISKEDVLKNKEERLAPCISKKFVNMKNYYIKKSELINPVDFLWEYRKDLNYKSAGIFV</sequence>
<organism evidence="1">
    <name type="scientific">marine sediment metagenome</name>
    <dbReference type="NCBI Taxonomy" id="412755"/>
    <lineage>
        <taxon>unclassified sequences</taxon>
        <taxon>metagenomes</taxon>
        <taxon>ecological metagenomes</taxon>
    </lineage>
</organism>
<dbReference type="AlphaFoldDB" id="A0A0F9C676"/>
<accession>A0A0F9C676</accession>
<dbReference type="EMBL" id="LAZR01048336">
    <property type="protein sequence ID" value="KKK92166.1"/>
    <property type="molecule type" value="Genomic_DNA"/>
</dbReference>
<comment type="caution">
    <text evidence="1">The sequence shown here is derived from an EMBL/GenBank/DDBJ whole genome shotgun (WGS) entry which is preliminary data.</text>
</comment>
<reference evidence="1" key="1">
    <citation type="journal article" date="2015" name="Nature">
        <title>Complex archaea that bridge the gap between prokaryotes and eukaryotes.</title>
        <authorList>
            <person name="Spang A."/>
            <person name="Saw J.H."/>
            <person name="Jorgensen S.L."/>
            <person name="Zaremba-Niedzwiedzka K."/>
            <person name="Martijn J."/>
            <person name="Lind A.E."/>
            <person name="van Eijk R."/>
            <person name="Schleper C."/>
            <person name="Guy L."/>
            <person name="Ettema T.J."/>
        </authorList>
    </citation>
    <scope>NUCLEOTIDE SEQUENCE</scope>
</reference>
<evidence type="ECO:0000313" key="1">
    <source>
        <dbReference type="EMBL" id="KKK92166.1"/>
    </source>
</evidence>
<proteinExistence type="predicted"/>
<gene>
    <name evidence="1" type="ORF">LCGC14_2705660</name>
</gene>
<protein>
    <submittedName>
        <fullName evidence="1">Uncharacterized protein</fullName>
    </submittedName>
</protein>